<proteinExistence type="inferred from homology"/>
<dbReference type="GO" id="GO:1901678">
    <property type="term" value="P:iron coordination entity transport"/>
    <property type="evidence" value="ECO:0007669"/>
    <property type="project" value="UniProtKB-ARBA"/>
</dbReference>
<dbReference type="STRING" id="662755.CRES_1873"/>
<comment type="similarity">
    <text evidence="2">Belongs to the bacterial solute-binding protein 8 family.</text>
</comment>
<dbReference type="Proteomes" id="UP000000492">
    <property type="component" value="Chromosome"/>
</dbReference>
<evidence type="ECO:0000256" key="4">
    <source>
        <dbReference type="ARBA" id="ARBA00022729"/>
    </source>
</evidence>
<evidence type="ECO:0000313" key="6">
    <source>
        <dbReference type="EMBL" id="AEI10226.1"/>
    </source>
</evidence>
<dbReference type="PROSITE" id="PS50983">
    <property type="entry name" value="FE_B12_PBP"/>
    <property type="match status" value="1"/>
</dbReference>
<sequence>MKAALSGKCLLRGECMHFFGKRTKAIVASLIATSLVLVGCSRGEGEKESTQGTKENRVVSLGLGDVDTLLALGITPVAIAPWESQDLSSKSGVGPWSQPKLGNSNPEKIFDTAQGITAQVIEKVTAANPSQIIAVNQAVDAQAKESLEKIAPTTLKPEGFKDWQIPWDKQVETIAKAVGKQAEGEQLIEETKGSLEKFKQDHPELQGKRVAVVSPFDGKIGVFTSGDGRGQFVENLGFTIPKELQGDGSSFYVAYAPENYSKLNDVDYLFVLDYHGDTEVLKKDKAFQNLVPVKDGRVRYLDTNLGNAMSLPNPVTIPWAVQQFEGKFQKN</sequence>
<evidence type="ECO:0000256" key="1">
    <source>
        <dbReference type="ARBA" id="ARBA00004196"/>
    </source>
</evidence>
<accession>F8E2A8</accession>
<keyword evidence="4" id="KW-0732">Signal</keyword>
<dbReference type="CDD" id="cd01146">
    <property type="entry name" value="FhuD"/>
    <property type="match status" value="1"/>
</dbReference>
<evidence type="ECO:0000313" key="7">
    <source>
        <dbReference type="Proteomes" id="UP000000492"/>
    </source>
</evidence>
<dbReference type="EMBL" id="CP002857">
    <property type="protein sequence ID" value="AEI10226.1"/>
    <property type="molecule type" value="Genomic_DNA"/>
</dbReference>
<dbReference type="KEGG" id="crd:CRES_1873"/>
<dbReference type="SUPFAM" id="SSF53807">
    <property type="entry name" value="Helical backbone' metal receptor"/>
    <property type="match status" value="1"/>
</dbReference>
<dbReference type="HOGENOM" id="CLU_038034_1_1_11"/>
<dbReference type="Pfam" id="PF01497">
    <property type="entry name" value="Peripla_BP_2"/>
    <property type="match status" value="1"/>
</dbReference>
<evidence type="ECO:0000256" key="2">
    <source>
        <dbReference type="ARBA" id="ARBA00008814"/>
    </source>
</evidence>
<name>F8E2A8_CORRG</name>
<protein>
    <submittedName>
        <fullName evidence="6">Iron complex ABC transport system substrate-binding protein</fullName>
    </submittedName>
</protein>
<reference evidence="6 7" key="1">
    <citation type="journal article" date="2012" name="BMC Genomics">
        <title>Complete genome sequence, lifestyle, and multi-drug resistance of the human pathogen Corynebacterium resistens DSM 45100 isolated from blood samples of a leukemia patient.</title>
        <authorList>
            <person name="Schroder J."/>
            <person name="Maus I."/>
            <person name="Meyer K."/>
            <person name="Wordemann S."/>
            <person name="Blom J."/>
            <person name="Jaenicke S."/>
            <person name="Schneider J."/>
            <person name="Trost E."/>
            <person name="Tauch A."/>
        </authorList>
    </citation>
    <scope>NUCLEOTIDE SEQUENCE [LARGE SCALE GENOMIC DNA]</scope>
    <source>
        <strain evidence="7">DSM 45100 / JCM 12819 / CCUG 50093 / GTC 2026 / SICGH 158</strain>
    </source>
</reference>
<keyword evidence="7" id="KW-1185">Reference proteome</keyword>
<dbReference type="InterPro" id="IPR002491">
    <property type="entry name" value="ABC_transptr_periplasmic_BD"/>
</dbReference>
<gene>
    <name evidence="6" type="ordered locus">CRES_1873</name>
</gene>
<dbReference type="eggNOG" id="COG0614">
    <property type="taxonomic scope" value="Bacteria"/>
</dbReference>
<evidence type="ECO:0000259" key="5">
    <source>
        <dbReference type="PROSITE" id="PS50983"/>
    </source>
</evidence>
<dbReference type="PANTHER" id="PTHR30532:SF24">
    <property type="entry name" value="FERRIC ENTEROBACTIN-BINDING PERIPLASMIC PROTEIN FEPB"/>
    <property type="match status" value="1"/>
</dbReference>
<dbReference type="Gene3D" id="3.40.50.1980">
    <property type="entry name" value="Nitrogenase molybdenum iron protein domain"/>
    <property type="match status" value="2"/>
</dbReference>
<dbReference type="PANTHER" id="PTHR30532">
    <property type="entry name" value="IRON III DICITRATE-BINDING PERIPLASMIC PROTEIN"/>
    <property type="match status" value="1"/>
</dbReference>
<dbReference type="AlphaFoldDB" id="F8E2A8"/>
<dbReference type="GO" id="GO:0030288">
    <property type="term" value="C:outer membrane-bounded periplasmic space"/>
    <property type="evidence" value="ECO:0007669"/>
    <property type="project" value="TreeGrafter"/>
</dbReference>
<dbReference type="InterPro" id="IPR051313">
    <property type="entry name" value="Bact_iron-sidero_bind"/>
</dbReference>
<evidence type="ECO:0000256" key="3">
    <source>
        <dbReference type="ARBA" id="ARBA00022448"/>
    </source>
</evidence>
<feature type="domain" description="Fe/B12 periplasmic-binding" evidence="5">
    <location>
        <begin position="57"/>
        <end position="331"/>
    </location>
</feature>
<organism evidence="6 7">
    <name type="scientific">Corynebacterium resistens (strain DSM 45100 / JCM 12819 / GTC 2026 / SICGH 158)</name>
    <dbReference type="NCBI Taxonomy" id="662755"/>
    <lineage>
        <taxon>Bacteria</taxon>
        <taxon>Bacillati</taxon>
        <taxon>Actinomycetota</taxon>
        <taxon>Actinomycetes</taxon>
        <taxon>Mycobacteriales</taxon>
        <taxon>Corynebacteriaceae</taxon>
        <taxon>Corynebacterium</taxon>
    </lineage>
</organism>
<keyword evidence="3" id="KW-0813">Transport</keyword>
<comment type="subcellular location">
    <subcellularLocation>
        <location evidence="1">Cell envelope</location>
    </subcellularLocation>
</comment>